<comment type="function">
    <text evidence="10">Catalyzes the transfer of pyrophosphate from adenosine triphosphate (ATP) to 6-hydroxymethyl-7,8-dihydropterin, an enzymatic step in folate biosynthesis pathway.</text>
</comment>
<evidence type="ECO:0000256" key="1">
    <source>
        <dbReference type="ARBA" id="ARBA00005051"/>
    </source>
</evidence>
<dbReference type="GO" id="GO:0005524">
    <property type="term" value="F:ATP binding"/>
    <property type="evidence" value="ECO:0007669"/>
    <property type="project" value="UniProtKB-KW"/>
</dbReference>
<keyword evidence="9" id="KW-0289">Folate biosynthesis</keyword>
<dbReference type="Proteomes" id="UP000463961">
    <property type="component" value="Chromosome"/>
</dbReference>
<evidence type="ECO:0000256" key="3">
    <source>
        <dbReference type="ARBA" id="ARBA00013253"/>
    </source>
</evidence>
<accession>A0A7R6QZ08</accession>
<evidence type="ECO:0000256" key="12">
    <source>
        <dbReference type="ARBA" id="ARBA00033413"/>
    </source>
</evidence>
<comment type="similarity">
    <text evidence="2">Belongs to the HPPK family.</text>
</comment>
<protein>
    <recommendedName>
        <fullName evidence="4">2-amino-4-hydroxy-6-hydroxymethyldihydropteridine pyrophosphokinase</fullName>
        <ecNumber evidence="3">2.7.6.3</ecNumber>
    </recommendedName>
    <alternativeName>
        <fullName evidence="11">6-hydroxymethyl-7,8-dihydropterin pyrophosphokinase</fullName>
    </alternativeName>
    <alternativeName>
        <fullName evidence="12">7,8-dihydro-6-hydroxymethylpterin-pyrophosphokinase</fullName>
    </alternativeName>
</protein>
<dbReference type="GO" id="GO:0046656">
    <property type="term" value="P:folic acid biosynthetic process"/>
    <property type="evidence" value="ECO:0007669"/>
    <property type="project" value="UniProtKB-KW"/>
</dbReference>
<proteinExistence type="inferred from homology"/>
<dbReference type="PANTHER" id="PTHR43071:SF1">
    <property type="entry name" value="2-AMINO-4-HYDROXY-6-HYDROXYMETHYLDIHYDROPTERIDINE PYROPHOSPHOKINASE"/>
    <property type="match status" value="1"/>
</dbReference>
<evidence type="ECO:0000256" key="11">
    <source>
        <dbReference type="ARBA" id="ARBA00029766"/>
    </source>
</evidence>
<dbReference type="EMBL" id="AP022345">
    <property type="protein sequence ID" value="BBU69836.1"/>
    <property type="molecule type" value="Genomic_DNA"/>
</dbReference>
<dbReference type="CDD" id="cd00483">
    <property type="entry name" value="HPPK"/>
    <property type="match status" value="1"/>
</dbReference>
<evidence type="ECO:0000256" key="5">
    <source>
        <dbReference type="ARBA" id="ARBA00022679"/>
    </source>
</evidence>
<dbReference type="Pfam" id="PF01288">
    <property type="entry name" value="HPPK"/>
    <property type="match status" value="1"/>
</dbReference>
<evidence type="ECO:0000256" key="4">
    <source>
        <dbReference type="ARBA" id="ARBA00016218"/>
    </source>
</evidence>
<dbReference type="PANTHER" id="PTHR43071">
    <property type="entry name" value="2-AMINO-4-HYDROXY-6-HYDROXYMETHYLDIHYDROPTERIDINE PYROPHOSPHOKINASE"/>
    <property type="match status" value="1"/>
</dbReference>
<dbReference type="UniPathway" id="UPA00077">
    <property type="reaction ID" value="UER00155"/>
</dbReference>
<dbReference type="OrthoDB" id="9808041at2"/>
<dbReference type="InterPro" id="IPR000550">
    <property type="entry name" value="Hppk"/>
</dbReference>
<dbReference type="RefSeq" id="WP_162049491.1">
    <property type="nucleotide sequence ID" value="NZ_AP022345.1"/>
</dbReference>
<gene>
    <name evidence="14" type="primary">folK</name>
    <name evidence="14" type="ORF">ICHIAU1_21190</name>
</gene>
<evidence type="ECO:0000256" key="10">
    <source>
        <dbReference type="ARBA" id="ARBA00029409"/>
    </source>
</evidence>
<dbReference type="SUPFAM" id="SSF55083">
    <property type="entry name" value="6-hydroxymethyl-7,8-dihydropterin pyrophosphokinase, HPPK"/>
    <property type="match status" value="1"/>
</dbReference>
<organism evidence="14 15">
    <name type="scientific">Fluviibacter phosphoraccumulans</name>
    <dbReference type="NCBI Taxonomy" id="1751046"/>
    <lineage>
        <taxon>Bacteria</taxon>
        <taxon>Pseudomonadati</taxon>
        <taxon>Pseudomonadota</taxon>
        <taxon>Betaproteobacteria</taxon>
        <taxon>Rhodocyclales</taxon>
        <taxon>Fluviibacteraceae</taxon>
        <taxon>Fluviibacter</taxon>
    </lineage>
</organism>
<dbReference type="GO" id="GO:0016301">
    <property type="term" value="F:kinase activity"/>
    <property type="evidence" value="ECO:0007669"/>
    <property type="project" value="UniProtKB-KW"/>
</dbReference>
<evidence type="ECO:0000256" key="2">
    <source>
        <dbReference type="ARBA" id="ARBA00005810"/>
    </source>
</evidence>
<evidence type="ECO:0000313" key="15">
    <source>
        <dbReference type="Proteomes" id="UP000463961"/>
    </source>
</evidence>
<evidence type="ECO:0000256" key="9">
    <source>
        <dbReference type="ARBA" id="ARBA00022909"/>
    </source>
</evidence>
<keyword evidence="15" id="KW-1185">Reference proteome</keyword>
<evidence type="ECO:0000256" key="7">
    <source>
        <dbReference type="ARBA" id="ARBA00022777"/>
    </source>
</evidence>
<name>A0A7R6QZ08_9RHOO</name>
<keyword evidence="6" id="KW-0547">Nucleotide-binding</keyword>
<evidence type="ECO:0000313" key="14">
    <source>
        <dbReference type="EMBL" id="BBU69836.1"/>
    </source>
</evidence>
<evidence type="ECO:0000259" key="13">
    <source>
        <dbReference type="Pfam" id="PF01288"/>
    </source>
</evidence>
<comment type="pathway">
    <text evidence="1">Cofactor biosynthesis; tetrahydrofolate biosynthesis; 2-amino-4-hydroxy-6-hydroxymethyl-7,8-dihydropteridine diphosphate from 7,8-dihydroneopterin triphosphate: step 4/4.</text>
</comment>
<dbReference type="GO" id="GO:0046654">
    <property type="term" value="P:tetrahydrofolate biosynthetic process"/>
    <property type="evidence" value="ECO:0007669"/>
    <property type="project" value="UniProtKB-UniPathway"/>
</dbReference>
<keyword evidence="7 14" id="KW-0418">Kinase</keyword>
<dbReference type="GO" id="GO:0003848">
    <property type="term" value="F:2-amino-4-hydroxy-6-hydroxymethyldihydropteridine diphosphokinase activity"/>
    <property type="evidence" value="ECO:0007669"/>
    <property type="project" value="UniProtKB-EC"/>
</dbReference>
<dbReference type="NCBIfam" id="TIGR01498">
    <property type="entry name" value="folK"/>
    <property type="match status" value="1"/>
</dbReference>
<keyword evidence="5" id="KW-0808">Transferase</keyword>
<reference evidence="15" key="1">
    <citation type="submission" date="2020-01" db="EMBL/GenBank/DDBJ databases">
        <title>Phosphoaccumulans saitamaens gen. nov., sp. nov., a polyphosphate accumulating bacterium isolated from surface river water.</title>
        <authorList>
            <person name="Watanabe K."/>
            <person name="Suda W."/>
        </authorList>
    </citation>
    <scope>NUCLEOTIDE SEQUENCE [LARGE SCALE GENOMIC DNA]</scope>
    <source>
        <strain evidence="15">ICHIAU1</strain>
    </source>
</reference>
<dbReference type="AlphaFoldDB" id="A0A7R6QZ08"/>
<dbReference type="EC" id="2.7.6.3" evidence="3"/>
<feature type="domain" description="7,8-dihydro-6-hydroxymethylpterin-pyrophosphokinase" evidence="13">
    <location>
        <begin position="10"/>
        <end position="142"/>
    </location>
</feature>
<evidence type="ECO:0000256" key="8">
    <source>
        <dbReference type="ARBA" id="ARBA00022840"/>
    </source>
</evidence>
<evidence type="ECO:0000256" key="6">
    <source>
        <dbReference type="ARBA" id="ARBA00022741"/>
    </source>
</evidence>
<dbReference type="InterPro" id="IPR035907">
    <property type="entry name" value="Hppk_sf"/>
</dbReference>
<keyword evidence="8" id="KW-0067">ATP-binding</keyword>
<dbReference type="Gene3D" id="3.30.70.560">
    <property type="entry name" value="7,8-Dihydro-6-hydroxymethylpterin-pyrophosphokinase HPPK"/>
    <property type="match status" value="1"/>
</dbReference>
<sequence length="168" mass="18402">MPTLLSHLAVIGLGANLGDARQTLQEALQALQSNVGTADWLVSPLYRTAPIGGDAAQPDYINGVALFQTNLAPEALMLWLLETERHFGRDRSQDIARNSPRTLDLDLLLYDAITMDTPLLVLPHPRLHERAFVLRPLSDIAPDLVIPGQGSVRSLLPTVSDQAIQRLE</sequence>